<dbReference type="AlphaFoldDB" id="A0A068S653"/>
<feature type="domain" description="Sphingomyelin synthase-like" evidence="10">
    <location>
        <begin position="204"/>
        <end position="273"/>
    </location>
</feature>
<comment type="similarity">
    <text evidence="2">Belongs to the sphingomyelin synthase family.</text>
</comment>
<keyword evidence="4 9" id="KW-0812">Transmembrane</keyword>
<feature type="transmembrane region" description="Helical" evidence="9">
    <location>
        <begin position="60"/>
        <end position="80"/>
    </location>
</feature>
<feature type="transmembrane region" description="Helical" evidence="9">
    <location>
        <begin position="233"/>
        <end position="250"/>
    </location>
</feature>
<dbReference type="InterPro" id="IPR045221">
    <property type="entry name" value="Sphingomyelin_synth-like"/>
</dbReference>
<feature type="transmembrane region" description="Helical" evidence="9">
    <location>
        <begin position="144"/>
        <end position="164"/>
    </location>
</feature>
<keyword evidence="5" id="KW-0746">Sphingolipid metabolism</keyword>
<evidence type="ECO:0000256" key="6">
    <source>
        <dbReference type="ARBA" id="ARBA00022989"/>
    </source>
</evidence>
<evidence type="ECO:0000256" key="3">
    <source>
        <dbReference type="ARBA" id="ARBA00022679"/>
    </source>
</evidence>
<proteinExistence type="inferred from homology"/>
<dbReference type="PANTHER" id="PTHR21290:SF25">
    <property type="entry name" value="SPHINGOMYELIN SYNTHASE-RELATED PROTEIN 1"/>
    <property type="match status" value="1"/>
</dbReference>
<dbReference type="Proteomes" id="UP000027586">
    <property type="component" value="Unassembled WGS sequence"/>
</dbReference>
<evidence type="ECO:0000256" key="7">
    <source>
        <dbReference type="ARBA" id="ARBA00023098"/>
    </source>
</evidence>
<evidence type="ECO:0000256" key="4">
    <source>
        <dbReference type="ARBA" id="ARBA00022692"/>
    </source>
</evidence>
<dbReference type="STRING" id="1263082.A0A068S653"/>
<evidence type="ECO:0000256" key="2">
    <source>
        <dbReference type="ARBA" id="ARBA00005441"/>
    </source>
</evidence>
<keyword evidence="8 9" id="KW-0472">Membrane</keyword>
<dbReference type="GO" id="GO:0046513">
    <property type="term" value="P:ceramide biosynthetic process"/>
    <property type="evidence" value="ECO:0007669"/>
    <property type="project" value="TreeGrafter"/>
</dbReference>
<organism evidence="11 12">
    <name type="scientific">Lichtheimia corymbifera JMRC:FSU:9682</name>
    <dbReference type="NCBI Taxonomy" id="1263082"/>
    <lineage>
        <taxon>Eukaryota</taxon>
        <taxon>Fungi</taxon>
        <taxon>Fungi incertae sedis</taxon>
        <taxon>Mucoromycota</taxon>
        <taxon>Mucoromycotina</taxon>
        <taxon>Mucoromycetes</taxon>
        <taxon>Mucorales</taxon>
        <taxon>Lichtheimiaceae</taxon>
        <taxon>Lichtheimia</taxon>
    </lineage>
</organism>
<dbReference type="GO" id="GO:0000139">
    <property type="term" value="C:Golgi membrane"/>
    <property type="evidence" value="ECO:0007669"/>
    <property type="project" value="TreeGrafter"/>
</dbReference>
<dbReference type="GO" id="GO:0047493">
    <property type="term" value="F:ceramide cholinephosphotransferase activity"/>
    <property type="evidence" value="ECO:0007669"/>
    <property type="project" value="TreeGrafter"/>
</dbReference>
<dbReference type="PANTHER" id="PTHR21290">
    <property type="entry name" value="SPHINGOMYELIN SYNTHETASE"/>
    <property type="match status" value="1"/>
</dbReference>
<gene>
    <name evidence="11" type="ORF">LCOR_07750.1</name>
</gene>
<evidence type="ECO:0000256" key="8">
    <source>
        <dbReference type="ARBA" id="ARBA00023136"/>
    </source>
</evidence>
<dbReference type="OrthoDB" id="422827at2759"/>
<comment type="subcellular location">
    <subcellularLocation>
        <location evidence="1">Membrane</location>
        <topology evidence="1">Multi-pass membrane protein</topology>
    </subcellularLocation>
</comment>
<dbReference type="Pfam" id="PF14360">
    <property type="entry name" value="PAP2_C"/>
    <property type="match status" value="1"/>
</dbReference>
<dbReference type="GO" id="GO:0033188">
    <property type="term" value="F:sphingomyelin synthase activity"/>
    <property type="evidence" value="ECO:0007669"/>
    <property type="project" value="TreeGrafter"/>
</dbReference>
<evidence type="ECO:0000259" key="10">
    <source>
        <dbReference type="Pfam" id="PF14360"/>
    </source>
</evidence>
<evidence type="ECO:0000313" key="12">
    <source>
        <dbReference type="Proteomes" id="UP000027586"/>
    </source>
</evidence>
<dbReference type="VEuPathDB" id="FungiDB:LCOR_07750.1"/>
<sequence>MDRFFLRTSIIEKGAGLSPTGVAPWADSKQRIGFIKLRLEPPVHFQSWRDVVDVFLNHEFLRVILAIAWIIVCGLIESFLAQLSDMRFADITFDKHTLRDLLHDAFPRIENYQIVNYLLLAIVLCTLLGFLLQSPDWTMRWIVLRRWLVIMGFIYIFRGICLVVTTLPSSRMNDCQPPEVSLHGSAAERFAFLFNQIVGGISPCTDNIFSGHTSTMMSCVMVWRIHSRLTRPFTWFIYLLFIAAVLIILFTRFHYTVDVILAIYISYSAWYIYMNCIQEAVQRAVFGFQHHSTLDLFRSQFNSFDASAIYAYLTWQPNPIPSTWLIHLISYCDGLDIRLRALGILDEHGNPRRESLQLVDVHQMTTAANINGGMEPHQQPMQSLPV</sequence>
<accession>A0A068S653</accession>
<reference evidence="11" key="1">
    <citation type="submission" date="2013-08" db="EMBL/GenBank/DDBJ databases">
        <title>Gene expansion shapes genome architecture in the human pathogen Lichtheimia corymbifera: an evolutionary genomics analysis in the ancient terrestrial Mucorales (Mucoromycotina).</title>
        <authorList>
            <person name="Schwartze V.U."/>
            <person name="Winter S."/>
            <person name="Shelest E."/>
            <person name="Marcet-Houben M."/>
            <person name="Horn F."/>
            <person name="Wehner S."/>
            <person name="Hoffmann K."/>
            <person name="Riege K."/>
            <person name="Sammeth M."/>
            <person name="Nowrousian M."/>
            <person name="Valiante V."/>
            <person name="Linde J."/>
            <person name="Jacobsen I.D."/>
            <person name="Marz M."/>
            <person name="Brakhage A.A."/>
            <person name="Gabaldon T."/>
            <person name="Bocker S."/>
            <person name="Voigt K."/>
        </authorList>
    </citation>
    <scope>NUCLEOTIDE SEQUENCE [LARGE SCALE GENOMIC DNA]</scope>
    <source>
        <strain evidence="11">FSU 9682</strain>
    </source>
</reference>
<dbReference type="GO" id="GO:0005789">
    <property type="term" value="C:endoplasmic reticulum membrane"/>
    <property type="evidence" value="ECO:0007669"/>
    <property type="project" value="TreeGrafter"/>
</dbReference>
<keyword evidence="6 9" id="KW-1133">Transmembrane helix</keyword>
<dbReference type="EMBL" id="CBTN010000040">
    <property type="protein sequence ID" value="CDH56736.1"/>
    <property type="molecule type" value="Genomic_DNA"/>
</dbReference>
<evidence type="ECO:0000256" key="1">
    <source>
        <dbReference type="ARBA" id="ARBA00004141"/>
    </source>
</evidence>
<evidence type="ECO:0000256" key="9">
    <source>
        <dbReference type="SAM" id="Phobius"/>
    </source>
</evidence>
<keyword evidence="7" id="KW-0443">Lipid metabolism</keyword>
<dbReference type="GO" id="GO:0005886">
    <property type="term" value="C:plasma membrane"/>
    <property type="evidence" value="ECO:0007669"/>
    <property type="project" value="TreeGrafter"/>
</dbReference>
<evidence type="ECO:0000313" key="11">
    <source>
        <dbReference type="EMBL" id="CDH56736.1"/>
    </source>
</evidence>
<name>A0A068S653_9FUNG</name>
<protein>
    <recommendedName>
        <fullName evidence="10">Sphingomyelin synthase-like domain-containing protein</fullName>
    </recommendedName>
</protein>
<dbReference type="InterPro" id="IPR025749">
    <property type="entry name" value="Sphingomyelin_synth-like_dom"/>
</dbReference>
<feature type="transmembrane region" description="Helical" evidence="9">
    <location>
        <begin position="256"/>
        <end position="273"/>
    </location>
</feature>
<keyword evidence="12" id="KW-1185">Reference proteome</keyword>
<evidence type="ECO:0000256" key="5">
    <source>
        <dbReference type="ARBA" id="ARBA00022919"/>
    </source>
</evidence>
<comment type="caution">
    <text evidence="11">The sequence shown here is derived from an EMBL/GenBank/DDBJ whole genome shotgun (WGS) entry which is preliminary data.</text>
</comment>
<feature type="transmembrane region" description="Helical" evidence="9">
    <location>
        <begin position="114"/>
        <end position="132"/>
    </location>
</feature>
<keyword evidence="3" id="KW-0808">Transferase</keyword>